<accession>A0A2J6SM02</accession>
<reference evidence="2 3" key="1">
    <citation type="submission" date="2016-04" db="EMBL/GenBank/DDBJ databases">
        <title>A degradative enzymes factory behind the ericoid mycorrhizal symbiosis.</title>
        <authorList>
            <consortium name="DOE Joint Genome Institute"/>
            <person name="Martino E."/>
            <person name="Morin E."/>
            <person name="Grelet G."/>
            <person name="Kuo A."/>
            <person name="Kohler A."/>
            <person name="Daghino S."/>
            <person name="Barry K."/>
            <person name="Choi C."/>
            <person name="Cichocki N."/>
            <person name="Clum A."/>
            <person name="Copeland A."/>
            <person name="Hainaut M."/>
            <person name="Haridas S."/>
            <person name="Labutti K."/>
            <person name="Lindquist E."/>
            <person name="Lipzen A."/>
            <person name="Khouja H.-R."/>
            <person name="Murat C."/>
            <person name="Ohm R."/>
            <person name="Olson A."/>
            <person name="Spatafora J."/>
            <person name="Veneault-Fourrey C."/>
            <person name="Henrissat B."/>
            <person name="Grigoriev I."/>
            <person name="Martin F."/>
            <person name="Perotto S."/>
        </authorList>
    </citation>
    <scope>NUCLEOTIDE SEQUENCE [LARGE SCALE GENOMIC DNA]</scope>
    <source>
        <strain evidence="2 3">E</strain>
    </source>
</reference>
<dbReference type="InParanoid" id="A0A2J6SM02"/>
<evidence type="ECO:0000313" key="3">
    <source>
        <dbReference type="Proteomes" id="UP000235371"/>
    </source>
</evidence>
<gene>
    <name evidence="2" type="ORF">K444DRAFT_637045</name>
</gene>
<evidence type="ECO:0000259" key="1">
    <source>
        <dbReference type="Pfam" id="PF01965"/>
    </source>
</evidence>
<dbReference type="GeneID" id="36592153"/>
<dbReference type="InterPro" id="IPR029062">
    <property type="entry name" value="Class_I_gatase-like"/>
</dbReference>
<dbReference type="PANTHER" id="PTHR43130">
    <property type="entry name" value="ARAC-FAMILY TRANSCRIPTIONAL REGULATOR"/>
    <property type="match status" value="1"/>
</dbReference>
<dbReference type="InterPro" id="IPR052158">
    <property type="entry name" value="INH-QAR"/>
</dbReference>
<evidence type="ECO:0000313" key="2">
    <source>
        <dbReference type="EMBL" id="PMD51796.1"/>
    </source>
</evidence>
<dbReference type="PANTHER" id="PTHR43130:SF7">
    <property type="entry name" value="DJ-1_PFPI DOMAIN-CONTAINING PROTEIN"/>
    <property type="match status" value="1"/>
</dbReference>
<dbReference type="OrthoDB" id="543156at2759"/>
<name>A0A2J6SM02_9HELO</name>
<dbReference type="SUPFAM" id="SSF52317">
    <property type="entry name" value="Class I glutamine amidotransferase-like"/>
    <property type="match status" value="1"/>
</dbReference>
<protein>
    <submittedName>
        <fullName evidence="2">PfpI endopeptidase-like protein</fullName>
    </submittedName>
</protein>
<dbReference type="Pfam" id="PF01965">
    <property type="entry name" value="DJ-1_PfpI"/>
    <property type="match status" value="1"/>
</dbReference>
<dbReference type="Proteomes" id="UP000235371">
    <property type="component" value="Unassembled WGS sequence"/>
</dbReference>
<feature type="domain" description="DJ-1/PfpI" evidence="1">
    <location>
        <begin position="74"/>
        <end position="198"/>
    </location>
</feature>
<sequence length="251" mass="27354">MAATKELRIGVFIPSGAQLLDLSPIDLFGMMSPEYLRACTLPALIFELGTPSTIYYISMPESGTHIELTAKAILKISKTTKDKEVQPGMLDILLVPGPNPATIFDAEVLDFVNGHAAWRGNDGRSTDILSVCTGCIILGQSGILKGKKASGPRGLVPKLRKDFPDTTWVDDKRWVKEGSIWTSGGITNGQEMVAEYIRKNFPGPASEAALAMADVGQKGIEYTKSNTRETLWWLWQILRAFTVGNGKPKKA</sequence>
<dbReference type="Gene3D" id="3.40.50.880">
    <property type="match status" value="1"/>
</dbReference>
<dbReference type="EMBL" id="KZ613912">
    <property type="protein sequence ID" value="PMD51796.1"/>
    <property type="molecule type" value="Genomic_DNA"/>
</dbReference>
<dbReference type="AlphaFoldDB" id="A0A2J6SM02"/>
<keyword evidence="3" id="KW-1185">Reference proteome</keyword>
<organism evidence="2 3">
    <name type="scientific">Hyaloscypha bicolor E</name>
    <dbReference type="NCBI Taxonomy" id="1095630"/>
    <lineage>
        <taxon>Eukaryota</taxon>
        <taxon>Fungi</taxon>
        <taxon>Dikarya</taxon>
        <taxon>Ascomycota</taxon>
        <taxon>Pezizomycotina</taxon>
        <taxon>Leotiomycetes</taxon>
        <taxon>Helotiales</taxon>
        <taxon>Hyaloscyphaceae</taxon>
        <taxon>Hyaloscypha</taxon>
        <taxon>Hyaloscypha bicolor</taxon>
    </lineage>
</organism>
<dbReference type="InterPro" id="IPR002818">
    <property type="entry name" value="DJ-1/PfpI"/>
</dbReference>
<dbReference type="RefSeq" id="XP_024728700.1">
    <property type="nucleotide sequence ID" value="XM_024884076.1"/>
</dbReference>
<proteinExistence type="predicted"/>